<keyword evidence="2" id="KW-0378">Hydrolase</keyword>
<dbReference type="InterPro" id="IPR012337">
    <property type="entry name" value="RNaseH-like_sf"/>
</dbReference>
<gene>
    <name evidence="5" type="ORF">ENN04_06260</name>
</gene>
<proteinExistence type="predicted"/>
<dbReference type="GO" id="GO:0006259">
    <property type="term" value="P:DNA metabolic process"/>
    <property type="evidence" value="ECO:0007669"/>
    <property type="project" value="UniProtKB-ARBA"/>
</dbReference>
<accession>A0A7C5WYS7</accession>
<evidence type="ECO:0000256" key="3">
    <source>
        <dbReference type="ARBA" id="ARBA00022839"/>
    </source>
</evidence>
<dbReference type="CDD" id="cd06127">
    <property type="entry name" value="DEDDh"/>
    <property type="match status" value="1"/>
</dbReference>
<evidence type="ECO:0000256" key="2">
    <source>
        <dbReference type="ARBA" id="ARBA00022801"/>
    </source>
</evidence>
<name>A0A7C5WYS7_9AQUI</name>
<dbReference type="SMART" id="SM00479">
    <property type="entry name" value="EXOIII"/>
    <property type="match status" value="1"/>
</dbReference>
<comment type="caution">
    <text evidence="5">The sequence shown here is derived from an EMBL/GenBank/DDBJ whole genome shotgun (WGS) entry which is preliminary data.</text>
</comment>
<dbReference type="GO" id="GO:0008408">
    <property type="term" value="F:3'-5' exonuclease activity"/>
    <property type="evidence" value="ECO:0007669"/>
    <property type="project" value="TreeGrafter"/>
</dbReference>
<dbReference type="AlphaFoldDB" id="A0A7C5WYS7"/>
<dbReference type="Pfam" id="PF00929">
    <property type="entry name" value="RNase_T"/>
    <property type="match status" value="1"/>
</dbReference>
<dbReference type="InterPro" id="IPR036397">
    <property type="entry name" value="RNaseH_sf"/>
</dbReference>
<dbReference type="SUPFAM" id="SSF53098">
    <property type="entry name" value="Ribonuclease H-like"/>
    <property type="match status" value="1"/>
</dbReference>
<dbReference type="Gene3D" id="3.30.420.10">
    <property type="entry name" value="Ribonuclease H-like superfamily/Ribonuclease H"/>
    <property type="match status" value="1"/>
</dbReference>
<feature type="domain" description="Exonuclease" evidence="4">
    <location>
        <begin position="12"/>
        <end position="177"/>
    </location>
</feature>
<reference evidence="5" key="1">
    <citation type="journal article" date="2020" name="mSystems">
        <title>Genome- and Community-Level Interaction Insights into Carbon Utilization and Element Cycling Functions of Hydrothermarchaeota in Hydrothermal Sediment.</title>
        <authorList>
            <person name="Zhou Z."/>
            <person name="Liu Y."/>
            <person name="Xu W."/>
            <person name="Pan J."/>
            <person name="Luo Z.H."/>
            <person name="Li M."/>
        </authorList>
    </citation>
    <scope>NUCLEOTIDE SEQUENCE [LARGE SCALE GENOMIC DNA]</scope>
    <source>
        <strain evidence="5">SpSt-114</strain>
    </source>
</reference>
<evidence type="ECO:0000259" key="4">
    <source>
        <dbReference type="SMART" id="SM00479"/>
    </source>
</evidence>
<evidence type="ECO:0000256" key="1">
    <source>
        <dbReference type="ARBA" id="ARBA00022722"/>
    </source>
</evidence>
<dbReference type="GO" id="GO:0003676">
    <property type="term" value="F:nucleic acid binding"/>
    <property type="evidence" value="ECO:0007669"/>
    <property type="project" value="InterPro"/>
</dbReference>
<evidence type="ECO:0000313" key="5">
    <source>
        <dbReference type="EMBL" id="HHO74228.1"/>
    </source>
</evidence>
<organism evidence="5">
    <name type="scientific">Thermocrinis ruber</name>
    <dbReference type="NCBI Taxonomy" id="75906"/>
    <lineage>
        <taxon>Bacteria</taxon>
        <taxon>Pseudomonadati</taxon>
        <taxon>Aquificota</taxon>
        <taxon>Aquificia</taxon>
        <taxon>Aquificales</taxon>
        <taxon>Aquificaceae</taxon>
        <taxon>Thermocrinis</taxon>
    </lineage>
</organism>
<protein>
    <submittedName>
        <fullName evidence="5">3'-5' exonuclease</fullName>
    </submittedName>
</protein>
<keyword evidence="3 5" id="KW-0269">Exonuclease</keyword>
<dbReference type="PANTHER" id="PTHR30231">
    <property type="entry name" value="DNA POLYMERASE III SUBUNIT EPSILON"/>
    <property type="match status" value="1"/>
</dbReference>
<dbReference type="EMBL" id="DSAC01000074">
    <property type="protein sequence ID" value="HHO74228.1"/>
    <property type="molecule type" value="Genomic_DNA"/>
</dbReference>
<dbReference type="PANTHER" id="PTHR30231:SF4">
    <property type="entry name" value="PROTEIN NEN2"/>
    <property type="match status" value="1"/>
</dbReference>
<sequence>MRIFNPEELFYNSVVVDLETTGLFAGKDQILQLCAIKPTPRGPVVFNRYAYAEENPAYWVNRIDPENLKNCPTEREVLQDFWAFVQDRDFIVSYNAAFEMHFLEERSELHQLPHRNHAYICLMETFSDFFSTGWKKLPVAVRRCLGIRPSKWHDAKMDAYLALRLWAFFCFLDDPVKLDPIWAPKLWRVRVIRLKWVEDGAQTAQGDNDYELPF</sequence>
<dbReference type="InterPro" id="IPR013520">
    <property type="entry name" value="Ribonucl_H"/>
</dbReference>
<keyword evidence="1" id="KW-0540">Nuclease</keyword>